<dbReference type="EMBL" id="LR134529">
    <property type="protein sequence ID" value="VEJ45858.1"/>
    <property type="molecule type" value="Genomic_DNA"/>
</dbReference>
<evidence type="ECO:0000313" key="3">
    <source>
        <dbReference type="Proteomes" id="UP000274201"/>
    </source>
</evidence>
<sequence>MPLMNRLNARAVATLGAGKYNDGAGLHLHKRKDGGAQWLYRYTIHGRRREMGLGALRNVS</sequence>
<dbReference type="Pfam" id="PF13356">
    <property type="entry name" value="Arm-DNA-bind_3"/>
    <property type="match status" value="1"/>
</dbReference>
<dbReference type="AlphaFoldDB" id="A0A448V7V4"/>
<dbReference type="InterPro" id="IPR038488">
    <property type="entry name" value="Integrase_DNA-bd_sf"/>
</dbReference>
<dbReference type="Proteomes" id="UP000274201">
    <property type="component" value="Chromosome"/>
</dbReference>
<dbReference type="Gene3D" id="3.30.160.390">
    <property type="entry name" value="Integrase, DNA-binding domain"/>
    <property type="match status" value="1"/>
</dbReference>
<name>A0A448V7V4_BARVI</name>
<protein>
    <recommendedName>
        <fullName evidence="1">Integrase DNA-binding domain-containing protein</fullName>
    </recommendedName>
</protein>
<gene>
    <name evidence="2" type="ORF">NCTC12905_01536</name>
</gene>
<evidence type="ECO:0000313" key="2">
    <source>
        <dbReference type="EMBL" id="VEJ45858.1"/>
    </source>
</evidence>
<accession>A0A448V7V4</accession>
<evidence type="ECO:0000259" key="1">
    <source>
        <dbReference type="Pfam" id="PF13356"/>
    </source>
</evidence>
<organism evidence="2 3">
    <name type="scientific">Bartonella vinsonii</name>
    <name type="common">Rochalimaea vinsonii</name>
    <dbReference type="NCBI Taxonomy" id="33047"/>
    <lineage>
        <taxon>Bacteria</taxon>
        <taxon>Pseudomonadati</taxon>
        <taxon>Pseudomonadota</taxon>
        <taxon>Alphaproteobacteria</taxon>
        <taxon>Hyphomicrobiales</taxon>
        <taxon>Bartonellaceae</taxon>
        <taxon>Bartonella</taxon>
    </lineage>
</organism>
<reference evidence="2 3" key="1">
    <citation type="submission" date="2018-12" db="EMBL/GenBank/DDBJ databases">
        <authorList>
            <consortium name="Pathogen Informatics"/>
        </authorList>
    </citation>
    <scope>NUCLEOTIDE SEQUENCE [LARGE SCALE GENOMIC DNA]</scope>
    <source>
        <strain evidence="2 3">NCTC12905</strain>
    </source>
</reference>
<proteinExistence type="predicted"/>
<dbReference type="InterPro" id="IPR025166">
    <property type="entry name" value="Integrase_DNA_bind_dom"/>
</dbReference>
<feature type="domain" description="Integrase DNA-binding" evidence="1">
    <location>
        <begin position="12"/>
        <end position="59"/>
    </location>
</feature>